<keyword evidence="2" id="KW-1133">Transmembrane helix</keyword>
<evidence type="ECO:0000256" key="1">
    <source>
        <dbReference type="SAM" id="MobiDB-lite"/>
    </source>
</evidence>
<sequence length="304" mass="34659">MLSLRHSAISLDNVLGPWLLGVVVSSIVFGITSLQIYAYYTRFSSRDPLFLKTFELTRTNESSALCRSPTQRLQLFLQLWFKRLFLRLSERLQPLAFMPTVSGFYPGNYNIDTRLHACPPSSSFFPPVNWLTLSTCKFNPLQFFWHLIEQVDRRTSLEIRRISPSILTSLQSFIISGLSLEIICDLLITGGIVTNLRKSRSKFESGEQYGPTYQFTTDKTPLLKRMGTCSRLNSRRYLQTQLQSAQEMALVGSDQLDTRGTQGTENTGAVAFKKAKERARKRSKCSESSHKGHLKLSRCNLHEL</sequence>
<evidence type="ECO:0000256" key="2">
    <source>
        <dbReference type="SAM" id="Phobius"/>
    </source>
</evidence>
<dbReference type="EMBL" id="JAWWNJ010000008">
    <property type="protein sequence ID" value="KAK7050703.1"/>
    <property type="molecule type" value="Genomic_DNA"/>
</dbReference>
<organism evidence="3 4">
    <name type="scientific">Favolaschia claudopus</name>
    <dbReference type="NCBI Taxonomy" id="2862362"/>
    <lineage>
        <taxon>Eukaryota</taxon>
        <taxon>Fungi</taxon>
        <taxon>Dikarya</taxon>
        <taxon>Basidiomycota</taxon>
        <taxon>Agaricomycotina</taxon>
        <taxon>Agaricomycetes</taxon>
        <taxon>Agaricomycetidae</taxon>
        <taxon>Agaricales</taxon>
        <taxon>Marasmiineae</taxon>
        <taxon>Mycenaceae</taxon>
        <taxon>Favolaschia</taxon>
    </lineage>
</organism>
<gene>
    <name evidence="3" type="ORF">R3P38DRAFT_2763975</name>
</gene>
<reference evidence="3 4" key="1">
    <citation type="journal article" date="2024" name="J Genomics">
        <title>Draft genome sequencing and assembly of Favolaschia claudopus CIRM-BRFM 2984 isolated from oak limbs.</title>
        <authorList>
            <person name="Navarro D."/>
            <person name="Drula E."/>
            <person name="Chaduli D."/>
            <person name="Cazenave R."/>
            <person name="Ahrendt S."/>
            <person name="Wang J."/>
            <person name="Lipzen A."/>
            <person name="Daum C."/>
            <person name="Barry K."/>
            <person name="Grigoriev I.V."/>
            <person name="Favel A."/>
            <person name="Rosso M.N."/>
            <person name="Martin F."/>
        </authorList>
    </citation>
    <scope>NUCLEOTIDE SEQUENCE [LARGE SCALE GENOMIC DNA]</scope>
    <source>
        <strain evidence="3 4">CIRM-BRFM 2984</strain>
    </source>
</reference>
<accession>A0AAW0DII5</accession>
<protein>
    <submittedName>
        <fullName evidence="3">Uncharacterized protein</fullName>
    </submittedName>
</protein>
<keyword evidence="2" id="KW-0472">Membrane</keyword>
<dbReference type="AlphaFoldDB" id="A0AAW0DII5"/>
<feature type="transmembrane region" description="Helical" evidence="2">
    <location>
        <begin position="20"/>
        <end position="40"/>
    </location>
</feature>
<keyword evidence="2" id="KW-0812">Transmembrane</keyword>
<feature type="region of interest" description="Disordered" evidence="1">
    <location>
        <begin position="275"/>
        <end position="304"/>
    </location>
</feature>
<evidence type="ECO:0000313" key="4">
    <source>
        <dbReference type="Proteomes" id="UP001362999"/>
    </source>
</evidence>
<dbReference type="Proteomes" id="UP001362999">
    <property type="component" value="Unassembled WGS sequence"/>
</dbReference>
<comment type="caution">
    <text evidence="3">The sequence shown here is derived from an EMBL/GenBank/DDBJ whole genome shotgun (WGS) entry which is preliminary data.</text>
</comment>
<evidence type="ECO:0000313" key="3">
    <source>
        <dbReference type="EMBL" id="KAK7050703.1"/>
    </source>
</evidence>
<name>A0AAW0DII5_9AGAR</name>
<proteinExistence type="predicted"/>
<keyword evidence="4" id="KW-1185">Reference proteome</keyword>